<dbReference type="PANTHER" id="PTHR30487:SF0">
    <property type="entry name" value="PREPILIN LEADER PEPTIDASE_N-METHYLTRANSFERASE-RELATED"/>
    <property type="match status" value="1"/>
</dbReference>
<evidence type="ECO:0000313" key="3">
    <source>
        <dbReference type="EMBL" id="SVC16106.1"/>
    </source>
</evidence>
<feature type="domain" description="Prepilin peptidase A24 N-terminal" evidence="2">
    <location>
        <begin position="14"/>
        <end position="99"/>
    </location>
</feature>
<dbReference type="Pfam" id="PF06750">
    <property type="entry name" value="A24_N_bact"/>
    <property type="match status" value="1"/>
</dbReference>
<keyword evidence="1" id="KW-0472">Membrane</keyword>
<dbReference type="InterPro" id="IPR010627">
    <property type="entry name" value="Prepilin_pept_A24_N"/>
</dbReference>
<reference evidence="3" key="1">
    <citation type="submission" date="2018-05" db="EMBL/GenBank/DDBJ databases">
        <authorList>
            <person name="Lanie J.A."/>
            <person name="Ng W.-L."/>
            <person name="Kazmierczak K.M."/>
            <person name="Andrzejewski T.M."/>
            <person name="Davidsen T.M."/>
            <person name="Wayne K.J."/>
            <person name="Tettelin H."/>
            <person name="Glass J.I."/>
            <person name="Rusch D."/>
            <person name="Podicherti R."/>
            <person name="Tsui H.-C.T."/>
            <person name="Winkler M.E."/>
        </authorList>
    </citation>
    <scope>NUCLEOTIDE SEQUENCE</scope>
</reference>
<dbReference type="AlphaFoldDB" id="A0A382JWJ8"/>
<sequence>MSEYEIETAIIIFVFGLVIGSFLNVCIHRIPNDGLSIHFPHRSLCPNCQSPVLFYDNIPIISFLLLKGKCRSCHIRISTIYPVVELTTATIFLLLFYHFGLTLKMIQGCLLVSLFIPIAV</sequence>
<protein>
    <recommendedName>
        <fullName evidence="2">Prepilin peptidase A24 N-terminal domain-containing protein</fullName>
    </recommendedName>
</protein>
<evidence type="ECO:0000259" key="2">
    <source>
        <dbReference type="Pfam" id="PF06750"/>
    </source>
</evidence>
<feature type="non-terminal residue" evidence="3">
    <location>
        <position position="120"/>
    </location>
</feature>
<name>A0A382JWJ8_9ZZZZ</name>
<dbReference type="PANTHER" id="PTHR30487">
    <property type="entry name" value="TYPE 4 PREPILIN-LIKE PROTEINS LEADER PEPTIDE-PROCESSING ENZYME"/>
    <property type="match status" value="1"/>
</dbReference>
<dbReference type="GO" id="GO:0005886">
    <property type="term" value="C:plasma membrane"/>
    <property type="evidence" value="ECO:0007669"/>
    <property type="project" value="TreeGrafter"/>
</dbReference>
<keyword evidence="1" id="KW-1133">Transmembrane helix</keyword>
<dbReference type="InterPro" id="IPR050882">
    <property type="entry name" value="Prepilin_peptidase/N-MTase"/>
</dbReference>
<evidence type="ECO:0000256" key="1">
    <source>
        <dbReference type="SAM" id="Phobius"/>
    </source>
</evidence>
<dbReference type="EMBL" id="UINC01076696">
    <property type="protein sequence ID" value="SVC16106.1"/>
    <property type="molecule type" value="Genomic_DNA"/>
</dbReference>
<feature type="transmembrane region" description="Helical" evidence="1">
    <location>
        <begin position="6"/>
        <end position="27"/>
    </location>
</feature>
<dbReference type="GO" id="GO:0006465">
    <property type="term" value="P:signal peptide processing"/>
    <property type="evidence" value="ECO:0007669"/>
    <property type="project" value="TreeGrafter"/>
</dbReference>
<dbReference type="GO" id="GO:0004190">
    <property type="term" value="F:aspartic-type endopeptidase activity"/>
    <property type="evidence" value="ECO:0007669"/>
    <property type="project" value="TreeGrafter"/>
</dbReference>
<organism evidence="3">
    <name type="scientific">marine metagenome</name>
    <dbReference type="NCBI Taxonomy" id="408172"/>
    <lineage>
        <taxon>unclassified sequences</taxon>
        <taxon>metagenomes</taxon>
        <taxon>ecological metagenomes</taxon>
    </lineage>
</organism>
<keyword evidence="1" id="KW-0812">Transmembrane</keyword>
<proteinExistence type="predicted"/>
<feature type="transmembrane region" description="Helical" evidence="1">
    <location>
        <begin position="79"/>
        <end position="97"/>
    </location>
</feature>
<accession>A0A382JWJ8</accession>
<gene>
    <name evidence="3" type="ORF">METZ01_LOCUS268960</name>
</gene>